<protein>
    <submittedName>
        <fullName evidence="3">Anti-sigma factor family protein</fullName>
    </submittedName>
</protein>
<name>A0ABW1ZD75_9BACT</name>
<dbReference type="Pfam" id="PF13490">
    <property type="entry name" value="zf-HC2"/>
    <property type="match status" value="1"/>
</dbReference>
<evidence type="ECO:0000256" key="1">
    <source>
        <dbReference type="SAM" id="MobiDB-lite"/>
    </source>
</evidence>
<reference evidence="4" key="1">
    <citation type="journal article" date="2019" name="Int. J. Syst. Evol. Microbiol.">
        <title>The Global Catalogue of Microorganisms (GCM) 10K type strain sequencing project: providing services to taxonomists for standard genome sequencing and annotation.</title>
        <authorList>
            <consortium name="The Broad Institute Genomics Platform"/>
            <consortium name="The Broad Institute Genome Sequencing Center for Infectious Disease"/>
            <person name="Wu L."/>
            <person name="Ma J."/>
        </authorList>
    </citation>
    <scope>NUCLEOTIDE SEQUENCE [LARGE SCALE GENOMIC DNA]</scope>
    <source>
        <strain evidence="4">CGMCC 1.16026</strain>
    </source>
</reference>
<gene>
    <name evidence="3" type="ORF">ACFQBQ_14735</name>
</gene>
<accession>A0ABW1ZD75</accession>
<dbReference type="InterPro" id="IPR027383">
    <property type="entry name" value="Znf_put"/>
</dbReference>
<feature type="region of interest" description="Disordered" evidence="1">
    <location>
        <begin position="209"/>
        <end position="269"/>
    </location>
</feature>
<proteinExistence type="predicted"/>
<feature type="domain" description="Putative zinc-finger" evidence="2">
    <location>
        <begin position="14"/>
        <end position="47"/>
    </location>
</feature>
<dbReference type="Proteomes" id="UP001596391">
    <property type="component" value="Unassembled WGS sequence"/>
</dbReference>
<sequence length="269" mass="29867">MKDQSQFEDLHNECAVWEAMCPDAVDGLLTDAEQAAFDRHIAGCVRCSEEYEAAQRGAAWMGMLKGHTPEPPENMMARILAATSGSAEAYQPAEAMPFVPQAESIWTRPRPEPVKQGWASLIKTKFVDMFRVEGGSTGFHPHYAMTAAMAFFSVALSLNLMGVRLTDLRHLELKPGSIGRQVATASASAERSFSNLRVVYQVESRVDEFRNSDDSAPRYQRNDQRNDQHNDDQPKQDDRRERPRGTSELTLPPAAAPKSATSSPVRKEA</sequence>
<dbReference type="InterPro" id="IPR041916">
    <property type="entry name" value="Anti_sigma_zinc_sf"/>
</dbReference>
<evidence type="ECO:0000259" key="2">
    <source>
        <dbReference type="Pfam" id="PF13490"/>
    </source>
</evidence>
<feature type="compositionally biased region" description="Low complexity" evidence="1">
    <location>
        <begin position="252"/>
        <end position="269"/>
    </location>
</feature>
<dbReference type="RefSeq" id="WP_263371250.1">
    <property type="nucleotide sequence ID" value="NZ_JAGSYD010000002.1"/>
</dbReference>
<keyword evidence="4" id="KW-1185">Reference proteome</keyword>
<comment type="caution">
    <text evidence="3">The sequence shown here is derived from an EMBL/GenBank/DDBJ whole genome shotgun (WGS) entry which is preliminary data.</text>
</comment>
<feature type="compositionally biased region" description="Basic and acidic residues" evidence="1">
    <location>
        <begin position="209"/>
        <end position="245"/>
    </location>
</feature>
<dbReference type="Gene3D" id="1.10.10.1320">
    <property type="entry name" value="Anti-sigma factor, zinc-finger domain"/>
    <property type="match status" value="1"/>
</dbReference>
<organism evidence="3 4">
    <name type="scientific">Granulicella cerasi</name>
    <dbReference type="NCBI Taxonomy" id="741063"/>
    <lineage>
        <taxon>Bacteria</taxon>
        <taxon>Pseudomonadati</taxon>
        <taxon>Acidobacteriota</taxon>
        <taxon>Terriglobia</taxon>
        <taxon>Terriglobales</taxon>
        <taxon>Acidobacteriaceae</taxon>
        <taxon>Granulicella</taxon>
    </lineage>
</organism>
<evidence type="ECO:0000313" key="3">
    <source>
        <dbReference type="EMBL" id="MFC6646813.1"/>
    </source>
</evidence>
<evidence type="ECO:0000313" key="4">
    <source>
        <dbReference type="Proteomes" id="UP001596391"/>
    </source>
</evidence>
<dbReference type="EMBL" id="JBHSWI010000001">
    <property type="protein sequence ID" value="MFC6646813.1"/>
    <property type="molecule type" value="Genomic_DNA"/>
</dbReference>